<dbReference type="AlphaFoldDB" id="A0A3R7IIY5"/>
<dbReference type="InterPro" id="IPR014436">
    <property type="entry name" value="Extradiol_dOase_DODA"/>
</dbReference>
<comment type="cofactor">
    <cofactor evidence="1">
        <name>Zn(2+)</name>
        <dbReference type="ChEBI" id="CHEBI:29105"/>
    </cofactor>
</comment>
<accession>A0A3R7IIY5</accession>
<dbReference type="RefSeq" id="WP_094436493.1">
    <property type="nucleotide sequence ID" value="NZ_NKDB02000001.1"/>
</dbReference>
<gene>
    <name evidence="7" type="ORF">CE154_007355</name>
</gene>
<dbReference type="GO" id="GO:0016702">
    <property type="term" value="F:oxidoreductase activity, acting on single donors with incorporation of molecular oxygen, incorporation of two atoms of oxygen"/>
    <property type="evidence" value="ECO:0007669"/>
    <property type="project" value="UniProtKB-ARBA"/>
</dbReference>
<name>A0A3R7IIY5_9BURK</name>
<feature type="domain" description="Extradiol ring-cleavage dioxygenase class III enzyme subunit B" evidence="6">
    <location>
        <begin position="18"/>
        <end position="259"/>
    </location>
</feature>
<evidence type="ECO:0000256" key="3">
    <source>
        <dbReference type="ARBA" id="ARBA00022723"/>
    </source>
</evidence>
<dbReference type="Gene3D" id="3.40.830.10">
    <property type="entry name" value="LigB-like"/>
    <property type="match status" value="1"/>
</dbReference>
<dbReference type="Proteomes" id="UP000216225">
    <property type="component" value="Unassembled WGS sequence"/>
</dbReference>
<comment type="similarity">
    <text evidence="2">Belongs to the DODA-type extradiol aromatic ring-opening dioxygenase family.</text>
</comment>
<keyword evidence="4" id="KW-0862">Zinc</keyword>
<evidence type="ECO:0000256" key="2">
    <source>
        <dbReference type="ARBA" id="ARBA00007581"/>
    </source>
</evidence>
<dbReference type="Pfam" id="PF02900">
    <property type="entry name" value="LigB"/>
    <property type="match status" value="1"/>
</dbReference>
<dbReference type="InterPro" id="IPR004183">
    <property type="entry name" value="Xdiol_dOase_suB"/>
</dbReference>
<dbReference type="PANTHER" id="PTHR30096:SF0">
    <property type="entry name" value="4,5-DOPA DIOXYGENASE EXTRADIOL-LIKE PROTEIN"/>
    <property type="match status" value="1"/>
</dbReference>
<evidence type="ECO:0000256" key="4">
    <source>
        <dbReference type="ARBA" id="ARBA00022833"/>
    </source>
</evidence>
<reference evidence="7 8" key="1">
    <citation type="submission" date="2018-09" db="EMBL/GenBank/DDBJ databases">
        <title>Genome comparison of Alicycliphilus sp. BQ1, a polyurethanolytic bacterium, with its closest phylogenetic relatives Alicycliphilus denitrificans BC and K601, unable to attack polyurethane.</title>
        <authorList>
            <person name="Loza-Tavera H."/>
            <person name="Lozano L."/>
            <person name="Cevallos M."/>
            <person name="Maya-Lucas O."/>
            <person name="Garcia-Mena J."/>
            <person name="Hernandez J."/>
        </authorList>
    </citation>
    <scope>NUCLEOTIDE SEQUENCE [LARGE SCALE GENOMIC DNA]</scope>
    <source>
        <strain evidence="7 8">BQ1</strain>
    </source>
</reference>
<evidence type="ECO:0000313" key="8">
    <source>
        <dbReference type="Proteomes" id="UP000216225"/>
    </source>
</evidence>
<dbReference type="CDD" id="cd07363">
    <property type="entry name" value="45_DOPA_Dioxygenase"/>
    <property type="match status" value="1"/>
</dbReference>
<evidence type="ECO:0000256" key="5">
    <source>
        <dbReference type="ARBA" id="ARBA00023002"/>
    </source>
</evidence>
<dbReference type="SUPFAM" id="SSF53213">
    <property type="entry name" value="LigB-like"/>
    <property type="match status" value="1"/>
</dbReference>
<keyword evidence="3" id="KW-0479">Metal-binding</keyword>
<dbReference type="EMBL" id="NKDB02000001">
    <property type="protein sequence ID" value="RKJ99533.1"/>
    <property type="molecule type" value="Genomic_DNA"/>
</dbReference>
<dbReference type="PANTHER" id="PTHR30096">
    <property type="entry name" value="4,5-DOPA DIOXYGENASE EXTRADIOL-LIKE PROTEIN"/>
    <property type="match status" value="1"/>
</dbReference>
<evidence type="ECO:0000313" key="7">
    <source>
        <dbReference type="EMBL" id="RKJ99533.1"/>
    </source>
</evidence>
<evidence type="ECO:0000259" key="6">
    <source>
        <dbReference type="Pfam" id="PF02900"/>
    </source>
</evidence>
<dbReference type="PIRSF" id="PIRSF006157">
    <property type="entry name" value="Doxgns_DODA"/>
    <property type="match status" value="1"/>
</dbReference>
<keyword evidence="7" id="KW-0223">Dioxygenase</keyword>
<protein>
    <submittedName>
        <fullName evidence="7">Dioxygenase</fullName>
    </submittedName>
</protein>
<keyword evidence="5" id="KW-0560">Oxidoreductase</keyword>
<dbReference type="GO" id="GO:0008198">
    <property type="term" value="F:ferrous iron binding"/>
    <property type="evidence" value="ECO:0007669"/>
    <property type="project" value="InterPro"/>
</dbReference>
<evidence type="ECO:0000256" key="1">
    <source>
        <dbReference type="ARBA" id="ARBA00001947"/>
    </source>
</evidence>
<comment type="caution">
    <text evidence="7">The sequence shown here is derived from an EMBL/GenBank/DDBJ whole genome shotgun (WGS) entry which is preliminary data.</text>
</comment>
<proteinExistence type="inferred from homology"/>
<organism evidence="7 8">
    <name type="scientific">Alicycliphilus denitrificans</name>
    <dbReference type="NCBI Taxonomy" id="179636"/>
    <lineage>
        <taxon>Bacteria</taxon>
        <taxon>Pseudomonadati</taxon>
        <taxon>Pseudomonadota</taxon>
        <taxon>Betaproteobacteria</taxon>
        <taxon>Burkholderiales</taxon>
        <taxon>Comamonadaceae</taxon>
        <taxon>Alicycliphilus</taxon>
    </lineage>
</organism>
<dbReference type="GO" id="GO:0008270">
    <property type="term" value="F:zinc ion binding"/>
    <property type="evidence" value="ECO:0007669"/>
    <property type="project" value="InterPro"/>
</dbReference>
<sequence length="278" mass="29300">MTTDTVSPSTGSGALPALFVSHGAPLFALEPGSTGPALAHWAAGLRRSHPGLRGVVIMSPHWMERGATVMTGARPATWHDFGGFPPALYALQYPAAGDPALAGRVLDLLRQAGIAAQGDAERPFDHGAWVALMHLFPQADLPVVQVALPAGAGPAEVHAMGAALRGLRAQGVLVVGSGSMTHNLREFFGGGREPAPYVVEFSRWIEAAVERGDLPALLDYRRRAPHAQRAHPTEDHFLPLFFALGAAGEGWGAEYLSREVMYGMLAMDAFALHAPAAA</sequence>